<organism evidence="2">
    <name type="scientific">bioreactor metagenome</name>
    <dbReference type="NCBI Taxonomy" id="1076179"/>
    <lineage>
        <taxon>unclassified sequences</taxon>
        <taxon>metagenomes</taxon>
        <taxon>ecological metagenomes</taxon>
    </lineage>
</organism>
<dbReference type="InterPro" id="IPR029058">
    <property type="entry name" value="AB_hydrolase_fold"/>
</dbReference>
<evidence type="ECO:0000313" key="2">
    <source>
        <dbReference type="EMBL" id="MPL89831.1"/>
    </source>
</evidence>
<dbReference type="PANTHER" id="PTHR43433">
    <property type="entry name" value="HYDROLASE, ALPHA/BETA FOLD FAMILY PROTEIN"/>
    <property type="match status" value="1"/>
</dbReference>
<proteinExistence type="predicted"/>
<dbReference type="AlphaFoldDB" id="A0A644VEW8"/>
<dbReference type="InterPro" id="IPR000073">
    <property type="entry name" value="AB_hydrolase_1"/>
</dbReference>
<comment type="caution">
    <text evidence="2">The sequence shown here is derived from an EMBL/GenBank/DDBJ whole genome shotgun (WGS) entry which is preliminary data.</text>
</comment>
<dbReference type="SUPFAM" id="SSF53474">
    <property type="entry name" value="alpha/beta-Hydrolases"/>
    <property type="match status" value="1"/>
</dbReference>
<dbReference type="EMBL" id="VSSQ01000288">
    <property type="protein sequence ID" value="MPL89831.1"/>
    <property type="molecule type" value="Genomic_DNA"/>
</dbReference>
<dbReference type="PANTHER" id="PTHR43433:SF5">
    <property type="entry name" value="AB HYDROLASE-1 DOMAIN-CONTAINING PROTEIN"/>
    <property type="match status" value="1"/>
</dbReference>
<name>A0A644VEW8_9ZZZZ</name>
<evidence type="ECO:0000259" key="1">
    <source>
        <dbReference type="Pfam" id="PF00561"/>
    </source>
</evidence>
<reference evidence="2" key="1">
    <citation type="submission" date="2019-08" db="EMBL/GenBank/DDBJ databases">
        <authorList>
            <person name="Kucharzyk K."/>
            <person name="Murdoch R.W."/>
            <person name="Higgins S."/>
            <person name="Loffler F."/>
        </authorList>
    </citation>
    <scope>NUCLEOTIDE SEQUENCE</scope>
</reference>
<dbReference type="InterPro" id="IPR050471">
    <property type="entry name" value="AB_hydrolase"/>
</dbReference>
<dbReference type="Pfam" id="PF00561">
    <property type="entry name" value="Abhydrolase_1"/>
    <property type="match status" value="1"/>
</dbReference>
<dbReference type="GO" id="GO:0016787">
    <property type="term" value="F:hydrolase activity"/>
    <property type="evidence" value="ECO:0007669"/>
    <property type="project" value="UniProtKB-KW"/>
</dbReference>
<protein>
    <submittedName>
        <fullName evidence="2">Putative aminoacrylate hydrolase RutD</fullName>
        <ecNumber evidence="2">3.5.1.-</ecNumber>
    </submittedName>
</protein>
<sequence length="268" mass="29173">MLGIMLAAAISMAGCISSETPASSGNLVLDTPVQYADVNNISIGYREFGSETSEPLLISIGYTTLMDDVDPDLISMFAENYHVYVYDHRGMGHTTRDVEPYQFMQLVDDADSLIGALGYDKMYIFGHSMGSMITQHLLIYYPDNISKAVLCSTTFSVNTNETSVLRQLVENNIANPDTDRGVYLESLAVLSMQSTLPNLSSVHTSTLVICGTADPLTPIEDGYIVAGAINGAWFTPFIGANHSVPYQMGGEIVPLVDLFFQNSEVYTS</sequence>
<gene>
    <name evidence="2" type="primary">rutD_3</name>
    <name evidence="2" type="ORF">SDC9_35873</name>
</gene>
<accession>A0A644VEW8</accession>
<dbReference type="EC" id="3.5.1.-" evidence="2"/>
<dbReference type="Gene3D" id="3.40.50.1820">
    <property type="entry name" value="alpha/beta hydrolase"/>
    <property type="match status" value="1"/>
</dbReference>
<keyword evidence="2" id="KW-0378">Hydrolase</keyword>
<feature type="domain" description="AB hydrolase-1" evidence="1">
    <location>
        <begin position="73"/>
        <end position="183"/>
    </location>
</feature>